<comment type="caution">
    <text evidence="4">The sequence shown here is derived from an EMBL/GenBank/DDBJ whole genome shotgun (WGS) entry which is preliminary data.</text>
</comment>
<proteinExistence type="predicted"/>
<dbReference type="EMBL" id="JAMSHJ010000002">
    <property type="protein sequence ID" value="KAI5434853.1"/>
    <property type="molecule type" value="Genomic_DNA"/>
</dbReference>
<keyword evidence="2" id="KW-0732">Signal</keyword>
<keyword evidence="5" id="KW-1185">Reference proteome</keyword>
<reference evidence="4 5" key="1">
    <citation type="journal article" date="2022" name="Nat. Genet.">
        <title>Improved pea reference genome and pan-genome highlight genomic features and evolutionary characteristics.</title>
        <authorList>
            <person name="Yang T."/>
            <person name="Liu R."/>
            <person name="Luo Y."/>
            <person name="Hu S."/>
            <person name="Wang D."/>
            <person name="Wang C."/>
            <person name="Pandey M.K."/>
            <person name="Ge S."/>
            <person name="Xu Q."/>
            <person name="Li N."/>
            <person name="Li G."/>
            <person name="Huang Y."/>
            <person name="Saxena R.K."/>
            <person name="Ji Y."/>
            <person name="Li M."/>
            <person name="Yan X."/>
            <person name="He Y."/>
            <person name="Liu Y."/>
            <person name="Wang X."/>
            <person name="Xiang C."/>
            <person name="Varshney R.K."/>
            <person name="Ding H."/>
            <person name="Gao S."/>
            <person name="Zong X."/>
        </authorList>
    </citation>
    <scope>NUCLEOTIDE SEQUENCE [LARGE SCALE GENOMIC DNA]</scope>
    <source>
        <strain evidence="4 5">cv. Zhongwan 6</strain>
    </source>
</reference>
<dbReference type="Pfam" id="PF24865">
    <property type="entry name" value="DUF7731"/>
    <property type="match status" value="1"/>
</dbReference>
<organism evidence="4 5">
    <name type="scientific">Pisum sativum</name>
    <name type="common">Garden pea</name>
    <name type="synonym">Lathyrus oleraceus</name>
    <dbReference type="NCBI Taxonomy" id="3888"/>
    <lineage>
        <taxon>Eukaryota</taxon>
        <taxon>Viridiplantae</taxon>
        <taxon>Streptophyta</taxon>
        <taxon>Embryophyta</taxon>
        <taxon>Tracheophyta</taxon>
        <taxon>Spermatophyta</taxon>
        <taxon>Magnoliopsida</taxon>
        <taxon>eudicotyledons</taxon>
        <taxon>Gunneridae</taxon>
        <taxon>Pentapetalae</taxon>
        <taxon>rosids</taxon>
        <taxon>fabids</taxon>
        <taxon>Fabales</taxon>
        <taxon>Fabaceae</taxon>
        <taxon>Papilionoideae</taxon>
        <taxon>50 kb inversion clade</taxon>
        <taxon>NPAAA clade</taxon>
        <taxon>Hologalegina</taxon>
        <taxon>IRL clade</taxon>
        <taxon>Fabeae</taxon>
        <taxon>Lathyrus</taxon>
    </lineage>
</organism>
<dbReference type="Proteomes" id="UP001058974">
    <property type="component" value="Chromosome 2"/>
</dbReference>
<evidence type="ECO:0000313" key="4">
    <source>
        <dbReference type="EMBL" id="KAI5434853.1"/>
    </source>
</evidence>
<gene>
    <name evidence="4" type="ORF">KIW84_021607</name>
</gene>
<evidence type="ECO:0000259" key="3">
    <source>
        <dbReference type="Pfam" id="PF24865"/>
    </source>
</evidence>
<dbReference type="Gramene" id="Psat02G0160700-T1">
    <property type="protein sequence ID" value="KAI5434853.1"/>
    <property type="gene ID" value="KIW84_021607"/>
</dbReference>
<keyword evidence="1" id="KW-0472">Membrane</keyword>
<dbReference type="PANTHER" id="PTHR34366:SF7">
    <property type="entry name" value="TRANSMEMBRANE PROTEIN"/>
    <property type="match status" value="1"/>
</dbReference>
<evidence type="ECO:0000256" key="2">
    <source>
        <dbReference type="SAM" id="SignalP"/>
    </source>
</evidence>
<name>A0A9D4YAW4_PEA</name>
<feature type="chain" id="PRO_5039357223" description="DUF7731 domain-containing protein" evidence="2">
    <location>
        <begin position="28"/>
        <end position="168"/>
    </location>
</feature>
<sequence length="168" mass="19017">MRNANNTSLVCISLGLLFLMLFNLTNAENWEQPRRNDNLSPFGGWRSAYFCLMNQSNACNHKSNYIITLNGTLNVQDSEINEFCTGGCYDHTLLIFKCIQDVKRDFYFATKAPYAFVKNATMNACNELKGFDTSKYKDPNSATSLYGRMYMPLISTLMTMALIATFGV</sequence>
<protein>
    <recommendedName>
        <fullName evidence="3">DUF7731 domain-containing protein</fullName>
    </recommendedName>
</protein>
<feature type="signal peptide" evidence="2">
    <location>
        <begin position="1"/>
        <end position="27"/>
    </location>
</feature>
<dbReference type="AlphaFoldDB" id="A0A9D4YAW4"/>
<keyword evidence="1" id="KW-1133">Transmembrane helix</keyword>
<feature type="transmembrane region" description="Helical" evidence="1">
    <location>
        <begin position="149"/>
        <end position="167"/>
    </location>
</feature>
<evidence type="ECO:0000313" key="5">
    <source>
        <dbReference type="Proteomes" id="UP001058974"/>
    </source>
</evidence>
<keyword evidence="1" id="KW-0812">Transmembrane</keyword>
<dbReference type="PANTHER" id="PTHR34366">
    <property type="entry name" value="OS07G0289901 PROTEIN-RELATED"/>
    <property type="match status" value="1"/>
</dbReference>
<accession>A0A9D4YAW4</accession>
<evidence type="ECO:0000256" key="1">
    <source>
        <dbReference type="SAM" id="Phobius"/>
    </source>
</evidence>
<dbReference type="InterPro" id="IPR056633">
    <property type="entry name" value="DUF7731"/>
</dbReference>
<feature type="domain" description="DUF7731" evidence="3">
    <location>
        <begin position="43"/>
        <end position="133"/>
    </location>
</feature>